<protein>
    <submittedName>
        <fullName evidence="1">Uncharacterized protein</fullName>
    </submittedName>
</protein>
<dbReference type="AlphaFoldDB" id="A0A090XA78"/>
<accession>A0A090XA78</accession>
<evidence type="ECO:0000313" key="1">
    <source>
        <dbReference type="EMBL" id="JAC93786.1"/>
    </source>
</evidence>
<proteinExistence type="evidence at transcript level"/>
<sequence>MEKTRRTNLFLSLKAGGFALVHVALKVKISRFLLFRDSKDAITRWSFQSLGSAHLSQWVVGTSEQPKAAKCLRFYKEIAEAIKFFESRYSWEYLQQVKKRKLYWDTVSSMFPAPLYRNGFESSAGKDVLRRLRSLPVSPKTKNFFIRFHTETLPVKTWLENKGFYLQIGTNCSF</sequence>
<name>A0A090XA78_IXORI</name>
<reference evidence="1" key="1">
    <citation type="journal article" date="2015" name="PLoS Negl. Trop. Dis.">
        <title>Deep Sequencing Analysis of the Ixodes ricinus Haemocytome.</title>
        <authorList>
            <person name="Kotsyfakis M."/>
            <person name="Kopacek P."/>
            <person name="Franta Z."/>
            <person name="Pedra J.H."/>
            <person name="Ribeiro J.M."/>
        </authorList>
    </citation>
    <scope>NUCLEOTIDE SEQUENCE</scope>
</reference>
<feature type="non-terminal residue" evidence="1">
    <location>
        <position position="174"/>
    </location>
</feature>
<dbReference type="EMBL" id="GBIH01000924">
    <property type="protein sequence ID" value="JAC93786.1"/>
    <property type="molecule type" value="mRNA"/>
</dbReference>
<organism evidence="1">
    <name type="scientific">Ixodes ricinus</name>
    <name type="common">Common tick</name>
    <name type="synonym">Acarus ricinus</name>
    <dbReference type="NCBI Taxonomy" id="34613"/>
    <lineage>
        <taxon>Eukaryota</taxon>
        <taxon>Metazoa</taxon>
        <taxon>Ecdysozoa</taxon>
        <taxon>Arthropoda</taxon>
        <taxon>Chelicerata</taxon>
        <taxon>Arachnida</taxon>
        <taxon>Acari</taxon>
        <taxon>Parasitiformes</taxon>
        <taxon>Ixodida</taxon>
        <taxon>Ixodoidea</taxon>
        <taxon>Ixodidae</taxon>
        <taxon>Ixodinae</taxon>
        <taxon>Ixodes</taxon>
    </lineage>
</organism>